<protein>
    <submittedName>
        <fullName evidence="4">Putative 37S ribosomal protein mitochondrial</fullName>
    </submittedName>
</protein>
<dbReference type="STRING" id="77044.A0A1W2TN91"/>
<dbReference type="GO" id="GO:1990904">
    <property type="term" value="C:ribonucleoprotein complex"/>
    <property type="evidence" value="ECO:0007669"/>
    <property type="project" value="UniProtKB-KW"/>
</dbReference>
<organism evidence="4">
    <name type="scientific">Rosellinia necatrix</name>
    <name type="common">White root-rot fungus</name>
    <dbReference type="NCBI Taxonomy" id="77044"/>
    <lineage>
        <taxon>Eukaryota</taxon>
        <taxon>Fungi</taxon>
        <taxon>Dikarya</taxon>
        <taxon>Ascomycota</taxon>
        <taxon>Pezizomycotina</taxon>
        <taxon>Sordariomycetes</taxon>
        <taxon>Xylariomycetidae</taxon>
        <taxon>Xylariales</taxon>
        <taxon>Xylariaceae</taxon>
        <taxon>Rosellinia</taxon>
    </lineage>
</organism>
<keyword evidence="5" id="KW-1185">Reference proteome</keyword>
<dbReference type="SUPFAM" id="SSF50249">
    <property type="entry name" value="Nucleic acid-binding proteins"/>
    <property type="match status" value="1"/>
</dbReference>
<proteinExistence type="inferred from homology"/>
<keyword evidence="3" id="KW-0687">Ribonucleoprotein</keyword>
<name>A0A1W2TN91_ROSNE</name>
<comment type="similarity">
    <text evidence="1">Belongs to the universal ribosomal protein uS17 family.</text>
</comment>
<sequence length="161" mass="17864">MAAEIAAGMRKAAKEMHGVVVSAGLMDKTVKVRLGGQRWEQRVHKWFKEPRYKLVHDPRNSLRRGDVVAITPSWREAQHVRHVVKHIIAPYGPGIDERPPVPSMEERAAQRAADRAAKDRWRAIRRPVDAAVRDALALTAQAQQILARSSGNSSGSSGRPS</sequence>
<dbReference type="Proteomes" id="UP000054516">
    <property type="component" value="Unassembled WGS sequence"/>
</dbReference>
<dbReference type="GO" id="GO:0005840">
    <property type="term" value="C:ribosome"/>
    <property type="evidence" value="ECO:0007669"/>
    <property type="project" value="UniProtKB-KW"/>
</dbReference>
<evidence type="ECO:0000256" key="1">
    <source>
        <dbReference type="ARBA" id="ARBA00010254"/>
    </source>
</evidence>
<dbReference type="InterPro" id="IPR000266">
    <property type="entry name" value="Ribosomal_uS17"/>
</dbReference>
<dbReference type="GO" id="GO:0003735">
    <property type="term" value="F:structural constituent of ribosome"/>
    <property type="evidence" value="ECO:0007669"/>
    <property type="project" value="InterPro"/>
</dbReference>
<accession>A0A1W2TN91</accession>
<gene>
    <name evidence="4" type="ORF">SAMD00023353_4100760</name>
</gene>
<evidence type="ECO:0000256" key="2">
    <source>
        <dbReference type="ARBA" id="ARBA00022980"/>
    </source>
</evidence>
<dbReference type="GO" id="GO:0006412">
    <property type="term" value="P:translation"/>
    <property type="evidence" value="ECO:0007669"/>
    <property type="project" value="InterPro"/>
</dbReference>
<evidence type="ECO:0000313" key="5">
    <source>
        <dbReference type="Proteomes" id="UP000054516"/>
    </source>
</evidence>
<dbReference type="Pfam" id="PF00366">
    <property type="entry name" value="Ribosomal_S17"/>
    <property type="match status" value="1"/>
</dbReference>
<dbReference type="OrthoDB" id="274752at2759"/>
<dbReference type="Gene3D" id="2.40.50.140">
    <property type="entry name" value="Nucleic acid-binding proteins"/>
    <property type="match status" value="1"/>
</dbReference>
<keyword evidence="2 4" id="KW-0689">Ribosomal protein</keyword>
<evidence type="ECO:0000256" key="3">
    <source>
        <dbReference type="ARBA" id="ARBA00023274"/>
    </source>
</evidence>
<dbReference type="EMBL" id="DF977486">
    <property type="protein sequence ID" value="GAP89831.1"/>
    <property type="molecule type" value="Genomic_DNA"/>
</dbReference>
<dbReference type="AlphaFoldDB" id="A0A1W2TN91"/>
<reference evidence="4" key="1">
    <citation type="submission" date="2016-03" db="EMBL/GenBank/DDBJ databases">
        <title>Draft genome sequence of Rosellinia necatrix.</title>
        <authorList>
            <person name="Kanematsu S."/>
        </authorList>
    </citation>
    <scope>NUCLEOTIDE SEQUENCE [LARGE SCALE GENOMIC DNA]</scope>
    <source>
        <strain evidence="4">W97</strain>
    </source>
</reference>
<dbReference type="OMA" id="PGIDERP"/>
<evidence type="ECO:0000313" key="4">
    <source>
        <dbReference type="EMBL" id="GAP89831.1"/>
    </source>
</evidence>
<dbReference type="InterPro" id="IPR012340">
    <property type="entry name" value="NA-bd_OB-fold"/>
</dbReference>